<reference evidence="2 3" key="1">
    <citation type="submission" date="2024-02" db="EMBL/GenBank/DDBJ databases">
        <authorList>
            <person name="Chen Y."/>
            <person name="Shah S."/>
            <person name="Dougan E. K."/>
            <person name="Thang M."/>
            <person name="Chan C."/>
        </authorList>
    </citation>
    <scope>NUCLEOTIDE SEQUENCE [LARGE SCALE GENOMIC DNA]</scope>
</reference>
<evidence type="ECO:0000313" key="3">
    <source>
        <dbReference type="Proteomes" id="UP001642484"/>
    </source>
</evidence>
<keyword evidence="3" id="KW-1185">Reference proteome</keyword>
<keyword evidence="1" id="KW-0812">Transmembrane</keyword>
<dbReference type="Proteomes" id="UP001642484">
    <property type="component" value="Unassembled WGS sequence"/>
</dbReference>
<keyword evidence="1" id="KW-0472">Membrane</keyword>
<name>A0ABP0NJL7_9DINO</name>
<gene>
    <name evidence="2" type="ORF">CCMP2556_LOCUS31283</name>
</gene>
<dbReference type="EMBL" id="CAXAMN010021807">
    <property type="protein sequence ID" value="CAK9063683.1"/>
    <property type="molecule type" value="Genomic_DNA"/>
</dbReference>
<sequence length="668" mass="75462">MGRGFLRFTCFPDGTHEHPCKWPSKTLAMVAAAMCNTSSLAKLTLIIHCRQEPTICRARLPLLLEFSVYFKKTVILLNKDPGWLPGALHCEMAGDPYFCVAEEIPRSHDSDGILYMQFDVAMSPCEMAQRLDVTAMGTFEDLEDKYITYARLDECNTVLADVCGWPWWNMANDNSKKNLLNTAKALAEIRSKREIDNASILQKLETGVWRGVSDFFYVPKQAFGPFATFVSWSNQVHTEARHTEAQLLVFWEAKPFKDNNVFNELGSPSVLMTSAEVSGVSLQNFGCHGNCCAAVGKQEILSEGFLCGHKVDYQRPCNRLAVQLLAAQGRPHPGPQALHTVNANVPPEFAPPCEMANLMNVTLIIHCTQLCHERQFLLQEYFHYFQHVILLTREDLPFLTARTCAAEVYWCVAEEIAKSANSKGIMFLHFDVAMSPCEITRRLDAAKVGTFEELTNITAAKLDECNRKKLNCQWQHWNADKSRAQILNAVASLEAPLNKTWAFRSLKNGSIFRVFSGLFYLPEKAFPLFQAAARILNDWDLPHEIAVPMLLALSEVELQNLGCSPKVSEPEFAKGFVCGRGFESDVSSMDTLEDMLCDPAKYFPPQQLVSEIRPGKVSWMMRTPQELQRSLNEQSTFVVVLLVLVSILLWFRMRILRQGWHRVNSGRP</sequence>
<accession>A0ABP0NJL7</accession>
<keyword evidence="1" id="KW-1133">Transmembrane helix</keyword>
<evidence type="ECO:0008006" key="4">
    <source>
        <dbReference type="Google" id="ProtNLM"/>
    </source>
</evidence>
<feature type="transmembrane region" description="Helical" evidence="1">
    <location>
        <begin position="635"/>
        <end position="653"/>
    </location>
</feature>
<organism evidence="2 3">
    <name type="scientific">Durusdinium trenchii</name>
    <dbReference type="NCBI Taxonomy" id="1381693"/>
    <lineage>
        <taxon>Eukaryota</taxon>
        <taxon>Sar</taxon>
        <taxon>Alveolata</taxon>
        <taxon>Dinophyceae</taxon>
        <taxon>Suessiales</taxon>
        <taxon>Symbiodiniaceae</taxon>
        <taxon>Durusdinium</taxon>
    </lineage>
</organism>
<protein>
    <recommendedName>
        <fullName evidence="4">Protein xylosyltransferase</fullName>
    </recommendedName>
</protein>
<evidence type="ECO:0000313" key="2">
    <source>
        <dbReference type="EMBL" id="CAK9063683.1"/>
    </source>
</evidence>
<comment type="caution">
    <text evidence="2">The sequence shown here is derived from an EMBL/GenBank/DDBJ whole genome shotgun (WGS) entry which is preliminary data.</text>
</comment>
<proteinExistence type="predicted"/>
<evidence type="ECO:0000256" key="1">
    <source>
        <dbReference type="SAM" id="Phobius"/>
    </source>
</evidence>